<evidence type="ECO:0000313" key="3">
    <source>
        <dbReference type="Proteomes" id="UP000695562"/>
    </source>
</evidence>
<dbReference type="Gene3D" id="1.25.40.20">
    <property type="entry name" value="Ankyrin repeat-containing domain"/>
    <property type="match status" value="2"/>
</dbReference>
<comment type="caution">
    <text evidence="2">The sequence shown here is derived from an EMBL/GenBank/DDBJ whole genome shotgun (WGS) entry which is preliminary data.</text>
</comment>
<keyword evidence="1" id="KW-0812">Transmembrane</keyword>
<dbReference type="PANTHER" id="PTHR46586:SF3">
    <property type="entry name" value="ANKYRIN REPEAT-CONTAINING PROTEIN"/>
    <property type="match status" value="1"/>
</dbReference>
<sequence length="1055" mass="122777">MNNNDDMMQYEYSSCNNNSNNSSSFLQIWRNVYLNNSILASLKTCSVSKDIRNMTYTNYADRPNVVIRDRQERNYYGVAKAKVVKHFNDPSMTADWISENRYFHLLYDKLLYSMKNRDSVVFRLSFSSIARLLMYSNDFDLFYKIYDLVPDMFYHTNRNRYHVAKYRVRKPLVQGNGFGSDDHEEDDLYNRYGDSNNSNNSKKKRIKENHLKKGKGRETIVDLACRGGNIRIVEYLIGKGYFPTHKSMLFAIDSGHLDLVLYLSTKTNIDVTTDAMDLAIKHCWKEIVFYLAENRNEGCTGATLYYACERNDWELVQYLYRYKPEIFNENKRALLAAAKKGHLELVTFFIESNLVSHESTRDSLILDFALSSGNSELVRYLQTKVGSLKISSKWIQFCASNGHLDIIKQNIKPEHLDDPCIVTAISYALRNGHCNIFNYFYEKSPSFESRKIASLLMTPFKKIVQNQDTQTIINVYRVCGTQEYILYNLNETLLSYGQLETIQIVLKEINALSTKLYPGPQIAPSVLQYIIENGFKFDFAFFLLKFLNTGNLEAIKVLTSYGHRVVETVSERESVLVLSNFSVLEYMINSQQFQQKPNLPNRVYYMLNNPSNQRLNYKIVVEADPDLDQAIKQFYFCKQRNMRVNYLQYIIIALTENNMTLLQDIGDCNPDNEWEKLFIERALNRANNIAFAPCPHLFVKCPFIYLYHLYQFNLLLREDLTGALDSCQSFHCLRFLYYNFSNLPFSPNIITNNVHRENIEKHLTFISHHITNQIPCSILESLLADRFRRGSSLVIKLFDAVESETDPKPASPSKIINLYLEAEKKQSIKQLLEFQKKYRFIPDDYRVLFNAQTSFNSLDDLDWTRFHPMSDNDIFYQYLSDRFPIRNLYCNGCKQYCYFFNHKCKSKDGSKRFMYALIQILLDLIGQHQHAVPRGPGKIYDDACACIDALDANPRHRITFGPNKSLTLYLNHKVIPPALVLDDSQRASSWIFYESLDKNKTIPSNISTAHSNTNFINMSMDPLNNSLYLPHLPDISVMGLIVISFIQAYLTKRKE</sequence>
<dbReference type="InterPro" id="IPR036770">
    <property type="entry name" value="Ankyrin_rpt-contain_sf"/>
</dbReference>
<dbReference type="Proteomes" id="UP000695562">
    <property type="component" value="Unassembled WGS sequence"/>
</dbReference>
<organism evidence="2 3">
    <name type="scientific">Polysphondylium violaceum</name>
    <dbReference type="NCBI Taxonomy" id="133409"/>
    <lineage>
        <taxon>Eukaryota</taxon>
        <taxon>Amoebozoa</taxon>
        <taxon>Evosea</taxon>
        <taxon>Eumycetozoa</taxon>
        <taxon>Dictyostelia</taxon>
        <taxon>Dictyosteliales</taxon>
        <taxon>Dictyosteliaceae</taxon>
        <taxon>Polysphondylium</taxon>
    </lineage>
</organism>
<dbReference type="OrthoDB" id="24371at2759"/>
<accession>A0A8J4PY78</accession>
<name>A0A8J4PY78_9MYCE</name>
<feature type="transmembrane region" description="Helical" evidence="1">
    <location>
        <begin position="1028"/>
        <end position="1050"/>
    </location>
</feature>
<dbReference type="Pfam" id="PF12796">
    <property type="entry name" value="Ank_2"/>
    <property type="match status" value="1"/>
</dbReference>
<proteinExistence type="predicted"/>
<dbReference type="EMBL" id="AJWJ01000064">
    <property type="protein sequence ID" value="KAF2076343.1"/>
    <property type="molecule type" value="Genomic_DNA"/>
</dbReference>
<evidence type="ECO:0000313" key="2">
    <source>
        <dbReference type="EMBL" id="KAF2076343.1"/>
    </source>
</evidence>
<dbReference type="InterPro" id="IPR002110">
    <property type="entry name" value="Ankyrin_rpt"/>
</dbReference>
<dbReference type="InterPro" id="IPR052050">
    <property type="entry name" value="SecEffector_AnkRepeat"/>
</dbReference>
<keyword evidence="1" id="KW-1133">Transmembrane helix</keyword>
<evidence type="ECO:0000256" key="1">
    <source>
        <dbReference type="SAM" id="Phobius"/>
    </source>
</evidence>
<evidence type="ECO:0008006" key="4">
    <source>
        <dbReference type="Google" id="ProtNLM"/>
    </source>
</evidence>
<dbReference type="SMART" id="SM00248">
    <property type="entry name" value="ANK"/>
    <property type="match status" value="5"/>
</dbReference>
<dbReference type="PANTHER" id="PTHR46586">
    <property type="entry name" value="ANKYRIN REPEAT-CONTAINING PROTEIN"/>
    <property type="match status" value="1"/>
</dbReference>
<dbReference type="AlphaFoldDB" id="A0A8J4PY78"/>
<keyword evidence="1" id="KW-0472">Membrane</keyword>
<gene>
    <name evidence="2" type="ORF">CYY_002349</name>
</gene>
<keyword evidence="3" id="KW-1185">Reference proteome</keyword>
<dbReference type="SUPFAM" id="SSF48403">
    <property type="entry name" value="Ankyrin repeat"/>
    <property type="match status" value="1"/>
</dbReference>
<protein>
    <recommendedName>
        <fullName evidence="4">Ankyrin repeat-containing protein</fullName>
    </recommendedName>
</protein>
<reference evidence="2" key="1">
    <citation type="submission" date="2020-01" db="EMBL/GenBank/DDBJ databases">
        <title>Development of genomics and gene disruption for Polysphondylium violaceum indicates a role for the polyketide synthase stlB in stalk morphogenesis.</title>
        <authorList>
            <person name="Narita B."/>
            <person name="Kawabe Y."/>
            <person name="Kin K."/>
            <person name="Saito T."/>
            <person name="Gibbs R."/>
            <person name="Kuspa A."/>
            <person name="Muzny D."/>
            <person name="Queller D."/>
            <person name="Richards S."/>
            <person name="Strassman J."/>
            <person name="Sucgang R."/>
            <person name="Worley K."/>
            <person name="Schaap P."/>
        </authorList>
    </citation>
    <scope>NUCLEOTIDE SEQUENCE</scope>
    <source>
        <strain evidence="2">QSvi11</strain>
    </source>
</reference>